<proteinExistence type="predicted"/>
<dbReference type="EMBL" id="CM026433">
    <property type="protein sequence ID" value="KAG0554705.1"/>
    <property type="molecule type" value="Genomic_DNA"/>
</dbReference>
<dbReference type="Proteomes" id="UP000822688">
    <property type="component" value="Chromosome 12"/>
</dbReference>
<evidence type="ECO:0000313" key="3">
    <source>
        <dbReference type="Proteomes" id="UP000822688"/>
    </source>
</evidence>
<reference evidence="2" key="1">
    <citation type="submission" date="2020-06" db="EMBL/GenBank/DDBJ databases">
        <title>WGS assembly of Ceratodon purpureus strain R40.</title>
        <authorList>
            <person name="Carey S.B."/>
            <person name="Jenkins J."/>
            <person name="Shu S."/>
            <person name="Lovell J.T."/>
            <person name="Sreedasyam A."/>
            <person name="Maumus F."/>
            <person name="Tiley G.P."/>
            <person name="Fernandez-Pozo N."/>
            <person name="Barry K."/>
            <person name="Chen C."/>
            <person name="Wang M."/>
            <person name="Lipzen A."/>
            <person name="Daum C."/>
            <person name="Saski C.A."/>
            <person name="Payton A.C."/>
            <person name="Mcbreen J.C."/>
            <person name="Conrad R.E."/>
            <person name="Kollar L.M."/>
            <person name="Olsson S."/>
            <person name="Huttunen S."/>
            <person name="Landis J.B."/>
            <person name="Wickett N.J."/>
            <person name="Johnson M.G."/>
            <person name="Rensing S.A."/>
            <person name="Grimwood J."/>
            <person name="Schmutz J."/>
            <person name="Mcdaniel S.F."/>
        </authorList>
    </citation>
    <scope>NUCLEOTIDE SEQUENCE</scope>
    <source>
        <strain evidence="2">R40</strain>
    </source>
</reference>
<keyword evidence="3" id="KW-1185">Reference proteome</keyword>
<name>A0A8T0G788_CERPU</name>
<evidence type="ECO:0000256" key="1">
    <source>
        <dbReference type="SAM" id="MobiDB-lite"/>
    </source>
</evidence>
<feature type="region of interest" description="Disordered" evidence="1">
    <location>
        <begin position="165"/>
        <end position="244"/>
    </location>
</feature>
<feature type="compositionally biased region" description="Polar residues" evidence="1">
    <location>
        <begin position="220"/>
        <end position="231"/>
    </location>
</feature>
<dbReference type="AlphaFoldDB" id="A0A8T0G788"/>
<feature type="compositionally biased region" description="Basic and acidic residues" evidence="1">
    <location>
        <begin position="178"/>
        <end position="191"/>
    </location>
</feature>
<protein>
    <submittedName>
        <fullName evidence="2">Uncharacterized protein</fullName>
    </submittedName>
</protein>
<feature type="region of interest" description="Disordered" evidence="1">
    <location>
        <begin position="112"/>
        <end position="145"/>
    </location>
</feature>
<evidence type="ECO:0000313" key="2">
    <source>
        <dbReference type="EMBL" id="KAG0554705.1"/>
    </source>
</evidence>
<sequence>MTMLLNPQHALFNLSVNPTSSYVVSSHFDQNQNFQPPGIPVSSSLALSSSLLQAAAPLKALSYAQRARARASNVTSPASSETCKDKYNDQSSGWHNFLTATKNFKTEDSKFGLDEMPTFAPESDRSTSPSERQEDSEDTSLNLEKIERRAKASIEKLRHILLRVKTRSPEGSNAPSESSHRTCEDGQERPTEALNGHRPQSNIYYETPTHMMGGQGLHEPSQNNQETASLDSSQQHSTQQHHDAVTCTRSTVKFNKDTNTGVVTLVATVRGDMSEQGEHMKEKAIILAARALSCVCTSLEAKASNVFSTCSKGTISRVATLKSAAQTEDEVQHSCIVEQLLSGEITEAFEVKKGYGATPFRPVYVVRLLNQDGSVSHAIFKPYIPGDNHRYSFASPEWVAYQIGLLLETDMVPPAVMRRDVQVGGKCFALGTLIHFVPDVRTLTRLGPQEWGAESSVYFVSNVHILDALVGSAPRERRYFMEGLHWVRHGRRRPMILDHPHGIANGKLHPMWNPKSNSRGVQKVSHQTLAALRGLDISLLQEKLGSHLSGEEIDRILNRRDQVVNYFQVILKSGPAFIV</sequence>
<comment type="caution">
    <text evidence="2">The sequence shown here is derived from an EMBL/GenBank/DDBJ whole genome shotgun (WGS) entry which is preliminary data.</text>
</comment>
<organism evidence="2 3">
    <name type="scientific">Ceratodon purpureus</name>
    <name type="common">Fire moss</name>
    <name type="synonym">Dicranum purpureum</name>
    <dbReference type="NCBI Taxonomy" id="3225"/>
    <lineage>
        <taxon>Eukaryota</taxon>
        <taxon>Viridiplantae</taxon>
        <taxon>Streptophyta</taxon>
        <taxon>Embryophyta</taxon>
        <taxon>Bryophyta</taxon>
        <taxon>Bryophytina</taxon>
        <taxon>Bryopsida</taxon>
        <taxon>Dicranidae</taxon>
        <taxon>Pseudoditrichales</taxon>
        <taxon>Ditrichaceae</taxon>
        <taxon>Ceratodon</taxon>
    </lineage>
</organism>
<gene>
    <name evidence="2" type="ORF">KC19_12G112300</name>
</gene>
<accession>A0A8T0G788</accession>